<evidence type="ECO:0000313" key="2">
    <source>
        <dbReference type="EMBL" id="GAA0707640.1"/>
    </source>
</evidence>
<dbReference type="InterPro" id="IPR035923">
    <property type="entry name" value="TT1751-like_sf"/>
</dbReference>
<dbReference type="RefSeq" id="WP_343787125.1">
    <property type="nucleotide sequence ID" value="NZ_BAAAEU010000003.1"/>
</dbReference>
<dbReference type="PANTHER" id="PTHR38342:SF2">
    <property type="entry name" value="INNER MEMBRANE OR EXPORTED"/>
    <property type="match status" value="1"/>
</dbReference>
<name>A0ABN1ICV8_9GAMM</name>
<dbReference type="SUPFAM" id="SSF103247">
    <property type="entry name" value="TT1751-like"/>
    <property type="match status" value="1"/>
</dbReference>
<dbReference type="Proteomes" id="UP001501523">
    <property type="component" value="Unassembled WGS sequence"/>
</dbReference>
<dbReference type="EMBL" id="BAAAEU010000003">
    <property type="protein sequence ID" value="GAA0707640.1"/>
    <property type="molecule type" value="Genomic_DNA"/>
</dbReference>
<evidence type="ECO:0000259" key="1">
    <source>
        <dbReference type="Pfam" id="PF03625"/>
    </source>
</evidence>
<keyword evidence="3" id="KW-1185">Reference proteome</keyword>
<sequence length="158" mass="17855">MNTQRPSLETLEASTRPSATIRYATPSTQPGFQREAVSALSFDDTLAQLKQRLAAEDLWLIHEIDPQKLLQRAGHEMGPARQLLFFHPRYMLRLLATDPAALIEAPLKLALLESPDGTVRLRWFDPLASLDRYGHPDLRTLAREFHTLYARLLDGIAA</sequence>
<comment type="caution">
    <text evidence="2">The sequence shown here is derived from an EMBL/GenBank/DDBJ whole genome shotgun (WGS) entry which is preliminary data.</text>
</comment>
<protein>
    <recommendedName>
        <fullName evidence="1">DUF302 domain-containing protein</fullName>
    </recommendedName>
</protein>
<organism evidence="2 3">
    <name type="scientific">Dokdonella soli</name>
    <dbReference type="NCBI Taxonomy" id="529810"/>
    <lineage>
        <taxon>Bacteria</taxon>
        <taxon>Pseudomonadati</taxon>
        <taxon>Pseudomonadota</taxon>
        <taxon>Gammaproteobacteria</taxon>
        <taxon>Lysobacterales</taxon>
        <taxon>Rhodanobacteraceae</taxon>
        <taxon>Dokdonella</taxon>
    </lineage>
</organism>
<evidence type="ECO:0000313" key="3">
    <source>
        <dbReference type="Proteomes" id="UP001501523"/>
    </source>
</evidence>
<accession>A0ABN1ICV8</accession>
<feature type="domain" description="DUF302" evidence="1">
    <location>
        <begin position="64"/>
        <end position="126"/>
    </location>
</feature>
<dbReference type="Pfam" id="PF03625">
    <property type="entry name" value="DUF302"/>
    <property type="match status" value="1"/>
</dbReference>
<dbReference type="PANTHER" id="PTHR38342">
    <property type="entry name" value="SLR5037 PROTEIN"/>
    <property type="match status" value="1"/>
</dbReference>
<dbReference type="InterPro" id="IPR005180">
    <property type="entry name" value="DUF302"/>
</dbReference>
<dbReference type="CDD" id="cd14797">
    <property type="entry name" value="DUF302"/>
    <property type="match status" value="1"/>
</dbReference>
<proteinExistence type="predicted"/>
<dbReference type="Gene3D" id="3.30.310.70">
    <property type="entry name" value="TT1751-like domain"/>
    <property type="match status" value="1"/>
</dbReference>
<gene>
    <name evidence="2" type="ORF">GCM10009105_06530</name>
</gene>
<reference evidence="2 3" key="1">
    <citation type="journal article" date="2019" name="Int. J. Syst. Evol. Microbiol.">
        <title>The Global Catalogue of Microorganisms (GCM) 10K type strain sequencing project: providing services to taxonomists for standard genome sequencing and annotation.</title>
        <authorList>
            <consortium name="The Broad Institute Genomics Platform"/>
            <consortium name="The Broad Institute Genome Sequencing Center for Infectious Disease"/>
            <person name="Wu L."/>
            <person name="Ma J."/>
        </authorList>
    </citation>
    <scope>NUCLEOTIDE SEQUENCE [LARGE SCALE GENOMIC DNA]</scope>
    <source>
        <strain evidence="2 3">JCM 15421</strain>
    </source>
</reference>